<keyword evidence="4" id="KW-1185">Reference proteome</keyword>
<dbReference type="Proteomes" id="UP000001058">
    <property type="component" value="Unassembled WGS sequence"/>
</dbReference>
<dbReference type="PANTHER" id="PTHR34407:SF1">
    <property type="entry name" value="SGNH HYDROLASE-TYPE ESTERASE DOMAIN-CONTAINING PROTEIN"/>
    <property type="match status" value="1"/>
</dbReference>
<accession>D8TRT5</accession>
<dbReference type="RefSeq" id="XP_002949208.1">
    <property type="nucleotide sequence ID" value="XM_002949162.1"/>
</dbReference>
<dbReference type="KEGG" id="vcn:VOLCADRAFT_89684"/>
<feature type="chain" id="PRO_5003123808" description="SGNH hydrolase-type esterase domain-containing protein" evidence="2">
    <location>
        <begin position="23"/>
        <end position="444"/>
    </location>
</feature>
<evidence type="ECO:0000313" key="4">
    <source>
        <dbReference type="Proteomes" id="UP000001058"/>
    </source>
</evidence>
<dbReference type="AlphaFoldDB" id="D8TRT5"/>
<evidence type="ECO:0000256" key="2">
    <source>
        <dbReference type="SAM" id="SignalP"/>
    </source>
</evidence>
<evidence type="ECO:0000256" key="1">
    <source>
        <dbReference type="SAM" id="MobiDB-lite"/>
    </source>
</evidence>
<evidence type="ECO:0000313" key="3">
    <source>
        <dbReference type="EMBL" id="EFJ49701.1"/>
    </source>
</evidence>
<sequence length="444" mass="48120">MIVRSLLLALSALAGLPVSVSWQRATGPRLDNLTESEIKYAKIYWNYSAAERVLPGVQMSRDSQSKHGYRFVVPLPERLAGLTYVGHAARLRLVLERARNGTQSAYMSSCLHHHLPPEVDLVLVEYAANDSPAPRWTFADPNRRAMERLIRKLLGLASRPAVLLINMYAIGAAHGNYLHTAERDFMEFATYYSLPSVSLKAAVMPSAAVGGAEAVSYGAIFNGGHNHPGRGGHVLATELLITMCLDLLRRDAYALAQQPVDGWNWTDEGRGKWGYVATEPGKTIRFKVNTQLGGNRTKNRLSGRPIVVQVAYLESYQGMGTARVSCEAGCTCTAVTIDSYDKRPVSLTSMKDISVSQHPECILALTTKGPSKAAEAAALEAAARNETTSGDSSGSSNPDVEAAWSKFKVLGVVVGEEPGASEGGVTWLRDESHHLANALRDMRG</sequence>
<dbReference type="SUPFAM" id="SSF52266">
    <property type="entry name" value="SGNH hydrolase"/>
    <property type="match status" value="1"/>
</dbReference>
<gene>
    <name evidence="3" type="ORF">VOLCADRAFT_89684</name>
</gene>
<evidence type="ECO:0008006" key="5">
    <source>
        <dbReference type="Google" id="ProtNLM"/>
    </source>
</evidence>
<dbReference type="STRING" id="3068.D8TRT5"/>
<dbReference type="InParanoid" id="D8TRT5"/>
<feature type="signal peptide" evidence="2">
    <location>
        <begin position="1"/>
        <end position="22"/>
    </location>
</feature>
<dbReference type="PANTHER" id="PTHR34407">
    <property type="entry name" value="EXPRESSED PROTEIN"/>
    <property type="match status" value="1"/>
</dbReference>
<keyword evidence="2" id="KW-0732">Signal</keyword>
<dbReference type="EMBL" id="GL378334">
    <property type="protein sequence ID" value="EFJ49701.1"/>
    <property type="molecule type" value="Genomic_DNA"/>
</dbReference>
<feature type="compositionally biased region" description="Polar residues" evidence="1">
    <location>
        <begin position="385"/>
        <end position="398"/>
    </location>
</feature>
<feature type="region of interest" description="Disordered" evidence="1">
    <location>
        <begin position="377"/>
        <end position="399"/>
    </location>
</feature>
<protein>
    <recommendedName>
        <fullName evidence="5">SGNH hydrolase-type esterase domain-containing protein</fullName>
    </recommendedName>
</protein>
<dbReference type="GeneID" id="9623913"/>
<proteinExistence type="predicted"/>
<dbReference type="CDD" id="cd00229">
    <property type="entry name" value="SGNH_hydrolase"/>
    <property type="match status" value="1"/>
</dbReference>
<name>D8TRT5_VOLCA</name>
<reference evidence="3 4" key="1">
    <citation type="journal article" date="2010" name="Science">
        <title>Genomic analysis of organismal complexity in the multicellular green alga Volvox carteri.</title>
        <authorList>
            <person name="Prochnik S.E."/>
            <person name="Umen J."/>
            <person name="Nedelcu A.M."/>
            <person name="Hallmann A."/>
            <person name="Miller S.M."/>
            <person name="Nishii I."/>
            <person name="Ferris P."/>
            <person name="Kuo A."/>
            <person name="Mitros T."/>
            <person name="Fritz-Laylin L.K."/>
            <person name="Hellsten U."/>
            <person name="Chapman J."/>
            <person name="Simakov O."/>
            <person name="Rensing S.A."/>
            <person name="Terry A."/>
            <person name="Pangilinan J."/>
            <person name="Kapitonov V."/>
            <person name="Jurka J."/>
            <person name="Salamov A."/>
            <person name="Shapiro H."/>
            <person name="Schmutz J."/>
            <person name="Grimwood J."/>
            <person name="Lindquist E."/>
            <person name="Lucas S."/>
            <person name="Grigoriev I.V."/>
            <person name="Schmitt R."/>
            <person name="Kirk D."/>
            <person name="Rokhsar D.S."/>
        </authorList>
    </citation>
    <scope>NUCLEOTIDE SEQUENCE [LARGE SCALE GENOMIC DNA]</scope>
    <source>
        <strain evidence="4">f. Nagariensis / Eve</strain>
    </source>
</reference>
<organism evidence="4">
    <name type="scientific">Volvox carteri f. nagariensis</name>
    <dbReference type="NCBI Taxonomy" id="3068"/>
    <lineage>
        <taxon>Eukaryota</taxon>
        <taxon>Viridiplantae</taxon>
        <taxon>Chlorophyta</taxon>
        <taxon>core chlorophytes</taxon>
        <taxon>Chlorophyceae</taxon>
        <taxon>CS clade</taxon>
        <taxon>Chlamydomonadales</taxon>
        <taxon>Volvocaceae</taxon>
        <taxon>Volvox</taxon>
    </lineage>
</organism>
<dbReference type="OrthoDB" id="533717at2759"/>